<organism evidence="2 3">
    <name type="scientific">Planoprotostelium fungivorum</name>
    <dbReference type="NCBI Taxonomy" id="1890364"/>
    <lineage>
        <taxon>Eukaryota</taxon>
        <taxon>Amoebozoa</taxon>
        <taxon>Evosea</taxon>
        <taxon>Variosea</taxon>
        <taxon>Cavosteliida</taxon>
        <taxon>Cavosteliaceae</taxon>
        <taxon>Planoprotostelium</taxon>
    </lineage>
</organism>
<dbReference type="InParanoid" id="A0A2P6N7F8"/>
<sequence length="969" mass="112559">MEESKRHGQSSISTTETLIVPTHLIWISTLPHSSSSRRKLEELASSNEIDVIQYRSEDGEITGLNCLLSELDAKMIAANKRLCNHGRTVLFFFGTLSDPSSVENMINLPIYLSNYILWRDDRLSLIIRVALNERNKDESHYLSHLHYQYFTMETRSKKSEKKRDEEKMYSNEYDSTLLFTREEDLIHAMKIISTSHREETKYCIEHNSQIENSGSVIVEGEHNYFYSSGPTWKKLEWFKLTQFRYFPRLWEVKDAVEADHLMDTIVRHRLPVATTSTQSLVESMMEDEDDLLGTRQLREMKAALLRKREKSWCGIQEIVQDWSIQGRIPRQVHTLRAQFEEYKSRNGIEVKETEMNEGRKAGYLRMYGVHHIQKGEKEKGIKYLEEYEKRIEENMKGEAEDVEKLWNRVYHPKLTEGQLSHFRRAILFFEISASSYARAYQYAIQSIQQQAPLTGPLWVLYHLSYNYGVTGRKGESYLFSFLAHQQHKCAVQYYNHVTEKYPHSPYYHFYRAIFASELTKNGNMAEEAFCEAFRSFGLDEKNKEKRHLLSKEEKKDVADLYGAYALFLLHHNKATLCEIQEAFEAAIAMVPHHLINQVNYSSFLLAFSHKKTVPMLRTYSKEYRGLRRSKEIPNKLNQSADEVYPNTPNAILSNAESSREKAIHMLNVILTNITSTNKHPGAAAEAWMLSLLYSLKEPSLCIQHLKQSIAHHGISYGFDATPHLVHYVDRNKPQDIDAEWLYKLSTVISGKNGEDILQDWDMWRSIDPIKTDQMNITEINCTAERKCQCWASTEVPIFDLNDQESHPLVKRPEMMETKSKQKEDESVAQNRSFAVDLPQFIMGSPEGKDNARVAPLTPSTPIKKFSLSSNPSTPVTSPSPKKLSFCTTPTDKENQLNMGAARVYNFVDEIEEDSLINNIVVVTVRHKTKSMRDHKCTKYLPQLQRQSFPEFLTFEKHTLFTETFHWLFP</sequence>
<protein>
    <submittedName>
        <fullName evidence="2">Uncharacterized protein</fullName>
    </submittedName>
</protein>
<feature type="compositionally biased region" description="Low complexity" evidence="1">
    <location>
        <begin position="866"/>
        <end position="883"/>
    </location>
</feature>
<evidence type="ECO:0000256" key="1">
    <source>
        <dbReference type="SAM" id="MobiDB-lite"/>
    </source>
</evidence>
<proteinExistence type="predicted"/>
<reference evidence="2 3" key="1">
    <citation type="journal article" date="2018" name="Genome Biol. Evol.">
        <title>Multiple Roots of Fruiting Body Formation in Amoebozoa.</title>
        <authorList>
            <person name="Hillmann F."/>
            <person name="Forbes G."/>
            <person name="Novohradska S."/>
            <person name="Ferling I."/>
            <person name="Riege K."/>
            <person name="Groth M."/>
            <person name="Westermann M."/>
            <person name="Marz M."/>
            <person name="Spaller T."/>
            <person name="Winckler T."/>
            <person name="Schaap P."/>
            <person name="Glockner G."/>
        </authorList>
    </citation>
    <scope>NUCLEOTIDE SEQUENCE [LARGE SCALE GENOMIC DNA]</scope>
    <source>
        <strain evidence="2 3">Jena</strain>
    </source>
</reference>
<dbReference type="Proteomes" id="UP000241769">
    <property type="component" value="Unassembled WGS sequence"/>
</dbReference>
<dbReference type="AlphaFoldDB" id="A0A2P6N7F8"/>
<feature type="region of interest" description="Disordered" evidence="1">
    <location>
        <begin position="844"/>
        <end position="883"/>
    </location>
</feature>
<name>A0A2P6N7F8_9EUKA</name>
<evidence type="ECO:0000313" key="3">
    <source>
        <dbReference type="Proteomes" id="UP000241769"/>
    </source>
</evidence>
<accession>A0A2P6N7F8</accession>
<gene>
    <name evidence="2" type="ORF">PROFUN_12482</name>
</gene>
<keyword evidence="3" id="KW-1185">Reference proteome</keyword>
<comment type="caution">
    <text evidence="2">The sequence shown here is derived from an EMBL/GenBank/DDBJ whole genome shotgun (WGS) entry which is preliminary data.</text>
</comment>
<evidence type="ECO:0000313" key="2">
    <source>
        <dbReference type="EMBL" id="PRP79870.1"/>
    </source>
</evidence>
<dbReference type="EMBL" id="MDYQ01000168">
    <property type="protein sequence ID" value="PRP79870.1"/>
    <property type="molecule type" value="Genomic_DNA"/>
</dbReference>